<accession>A0ABQ7GW95</accession>
<dbReference type="PANTHER" id="PTHR15723">
    <property type="entry name" value="CARBOHYDRATE SULFOTRANSFERASE 15"/>
    <property type="match status" value="1"/>
</dbReference>
<name>A0ABQ7GW95_DUNSA</name>
<evidence type="ECO:0000259" key="3">
    <source>
        <dbReference type="Pfam" id="PF00685"/>
    </source>
</evidence>
<evidence type="ECO:0000313" key="4">
    <source>
        <dbReference type="EMBL" id="KAF5838888.1"/>
    </source>
</evidence>
<keyword evidence="4" id="KW-0378">Hydrolase</keyword>
<dbReference type="PANTHER" id="PTHR15723:SF0">
    <property type="entry name" value="CARBOHYDRATE SULFOTRANSFERASE 15"/>
    <property type="match status" value="1"/>
</dbReference>
<keyword evidence="2" id="KW-1133">Transmembrane helix</keyword>
<keyword evidence="5" id="KW-1185">Reference proteome</keyword>
<dbReference type="Gene3D" id="3.40.50.300">
    <property type="entry name" value="P-loop containing nucleotide triphosphate hydrolases"/>
    <property type="match status" value="1"/>
</dbReference>
<dbReference type="EC" id="2.8.2.-" evidence="1"/>
<keyword evidence="2" id="KW-0812">Transmembrane</keyword>
<protein>
    <recommendedName>
        <fullName evidence="1">Sulfotransferase</fullName>
        <ecNumber evidence="1">2.8.2.-</ecNumber>
    </recommendedName>
</protein>
<sequence>MLPLKPSRQQKVVSILGKAILGLLLCAAGLVAYQTVLGGGWQSVGQLQNVYQAKEHKSEEQLLRRSKLPPDTLRTALKALDPDVAQHLDPGTAMPEAGLKNPCWKSASGQMKCLPFAYILGGFQSGAGTLYQKLAAHPDIILTGSSRNQFWAEQAKSAEQFAADNSQAAPQLQANPGKRVILEGSASTFGFYWSAGLRAHMAFQRVIVPCTQNCSHSAKGPERQACLDGHCYPSAMAADLQAAHSLNANYDDLHLPAIISAAYGAGMFKPKMIVLLRDPVDRLHSAFFRYAHYQKYGHSPEGFLRYVKEQVGKIKDCAKRHTGKKADPTDSSTMNPTQAERHCLLYFEALGSKEESVFFHADQIIRGTYAVFLEVWMRYFPLGDQLLVIKSEDYFADQKRTLSEVYKFLGLDEPTDLALVQKIQKAGQPQQKQPRPAMPPEARKILKDFYKPYIKELRKLLGNDRWLAYNKA</sequence>
<gene>
    <name evidence="4" type="ORF">DUNSADRAFT_1979</name>
</gene>
<dbReference type="InterPro" id="IPR000863">
    <property type="entry name" value="Sulfotransferase_dom"/>
</dbReference>
<feature type="transmembrane region" description="Helical" evidence="2">
    <location>
        <begin position="12"/>
        <end position="33"/>
    </location>
</feature>
<reference evidence="4" key="1">
    <citation type="submission" date="2017-08" db="EMBL/GenBank/DDBJ databases">
        <authorList>
            <person name="Polle J.E."/>
            <person name="Barry K."/>
            <person name="Cushman J."/>
            <person name="Schmutz J."/>
            <person name="Tran D."/>
            <person name="Hathwaick L.T."/>
            <person name="Yim W.C."/>
            <person name="Jenkins J."/>
            <person name="Mckie-Krisberg Z.M."/>
            <person name="Prochnik S."/>
            <person name="Lindquist E."/>
            <person name="Dockter R.B."/>
            <person name="Adam C."/>
            <person name="Molina H."/>
            <person name="Bunkerborg J."/>
            <person name="Jin E."/>
            <person name="Buchheim M."/>
            <person name="Magnuson J."/>
        </authorList>
    </citation>
    <scope>NUCLEOTIDE SEQUENCE</scope>
    <source>
        <strain evidence="4">CCAP 19/18</strain>
    </source>
</reference>
<organism evidence="4 5">
    <name type="scientific">Dunaliella salina</name>
    <name type="common">Green alga</name>
    <name type="synonym">Protococcus salinus</name>
    <dbReference type="NCBI Taxonomy" id="3046"/>
    <lineage>
        <taxon>Eukaryota</taxon>
        <taxon>Viridiplantae</taxon>
        <taxon>Chlorophyta</taxon>
        <taxon>core chlorophytes</taxon>
        <taxon>Chlorophyceae</taxon>
        <taxon>CS clade</taxon>
        <taxon>Chlamydomonadales</taxon>
        <taxon>Dunaliellaceae</taxon>
        <taxon>Dunaliella</taxon>
    </lineage>
</organism>
<dbReference type="GO" id="GO:0016787">
    <property type="term" value="F:hydrolase activity"/>
    <property type="evidence" value="ECO:0007669"/>
    <property type="project" value="UniProtKB-KW"/>
</dbReference>
<keyword evidence="2" id="KW-0472">Membrane</keyword>
<proteinExistence type="inferred from homology"/>
<dbReference type="InterPro" id="IPR027417">
    <property type="entry name" value="P-loop_NTPase"/>
</dbReference>
<evidence type="ECO:0000313" key="5">
    <source>
        <dbReference type="Proteomes" id="UP000815325"/>
    </source>
</evidence>
<comment type="caution">
    <text evidence="4">The sequence shown here is derived from an EMBL/GenBank/DDBJ whole genome shotgun (WGS) entry which is preliminary data.</text>
</comment>
<dbReference type="Proteomes" id="UP000815325">
    <property type="component" value="Unassembled WGS sequence"/>
</dbReference>
<dbReference type="SUPFAM" id="SSF52540">
    <property type="entry name" value="P-loop containing nucleoside triphosphate hydrolases"/>
    <property type="match status" value="1"/>
</dbReference>
<feature type="domain" description="Sulfotransferase" evidence="3">
    <location>
        <begin position="269"/>
        <end position="412"/>
    </location>
</feature>
<dbReference type="Pfam" id="PF00685">
    <property type="entry name" value="Sulfotransfer_1"/>
    <property type="match status" value="1"/>
</dbReference>
<evidence type="ECO:0000256" key="2">
    <source>
        <dbReference type="SAM" id="Phobius"/>
    </source>
</evidence>
<keyword evidence="1" id="KW-0808">Transferase</keyword>
<dbReference type="InterPro" id="IPR052654">
    <property type="entry name" value="CS_Sulfotransferase"/>
</dbReference>
<evidence type="ECO:0000256" key="1">
    <source>
        <dbReference type="RuleBase" id="RU361155"/>
    </source>
</evidence>
<comment type="similarity">
    <text evidence="1">Belongs to the sulfotransferase 1 family.</text>
</comment>
<dbReference type="EMBL" id="MU069562">
    <property type="protein sequence ID" value="KAF5838888.1"/>
    <property type="molecule type" value="Genomic_DNA"/>
</dbReference>